<accession>A0AAE1AQP4</accession>
<proteinExistence type="inferred from homology"/>
<comment type="caution">
    <text evidence="13">The sequence shown here is derived from an EMBL/GenBank/DDBJ whole genome shotgun (WGS) entry which is preliminary data.</text>
</comment>
<dbReference type="GO" id="GO:0061709">
    <property type="term" value="P:reticulophagy"/>
    <property type="evidence" value="ECO:0007669"/>
    <property type="project" value="TreeGrafter"/>
</dbReference>
<evidence type="ECO:0000256" key="9">
    <source>
        <dbReference type="ARBA" id="ARBA00023136"/>
    </source>
</evidence>
<feature type="region of interest" description="Disordered" evidence="12">
    <location>
        <begin position="1067"/>
        <end position="1086"/>
    </location>
</feature>
<feature type="compositionally biased region" description="Polar residues" evidence="12">
    <location>
        <begin position="536"/>
        <end position="548"/>
    </location>
</feature>
<comment type="subcellular location">
    <subcellularLocation>
        <location evidence="1">Endoplasmic reticulum membrane</location>
        <topology evidence="1">Peripheral membrane protein</topology>
    </subcellularLocation>
    <subcellularLocation>
        <location evidence="2">Preautophagosomal structure membrane</location>
        <topology evidence="2">Peripheral membrane protein</topology>
    </subcellularLocation>
</comment>
<evidence type="ECO:0000313" key="13">
    <source>
        <dbReference type="EMBL" id="KAK3792262.1"/>
    </source>
</evidence>
<feature type="compositionally biased region" description="Basic residues" evidence="12">
    <location>
        <begin position="2153"/>
        <end position="2166"/>
    </location>
</feature>
<dbReference type="PANTHER" id="PTHR13190">
    <property type="entry name" value="AUTOPHAGY-RELATED 2, ISOFORM A"/>
    <property type="match status" value="1"/>
</dbReference>
<keyword evidence="8" id="KW-0445">Lipid transport</keyword>
<keyword evidence="7" id="KW-0072">Autophagy</keyword>
<evidence type="ECO:0000256" key="3">
    <source>
        <dbReference type="ARBA" id="ARBA00009714"/>
    </source>
</evidence>
<protein>
    <recommendedName>
        <fullName evidence="4">Autophagy-related protein 2</fullName>
    </recommendedName>
</protein>
<organism evidence="13 14">
    <name type="scientific">Elysia crispata</name>
    <name type="common">lettuce slug</name>
    <dbReference type="NCBI Taxonomy" id="231223"/>
    <lineage>
        <taxon>Eukaryota</taxon>
        <taxon>Metazoa</taxon>
        <taxon>Spiralia</taxon>
        <taxon>Lophotrochozoa</taxon>
        <taxon>Mollusca</taxon>
        <taxon>Gastropoda</taxon>
        <taxon>Heterobranchia</taxon>
        <taxon>Euthyneura</taxon>
        <taxon>Panpulmonata</taxon>
        <taxon>Sacoglossa</taxon>
        <taxon>Placobranchoidea</taxon>
        <taxon>Plakobranchidae</taxon>
        <taxon>Elysia</taxon>
    </lineage>
</organism>
<dbReference type="PANTHER" id="PTHR13190:SF1">
    <property type="entry name" value="AUTOPHAGY-RELATED 2, ISOFORM A"/>
    <property type="match status" value="1"/>
</dbReference>
<dbReference type="GO" id="GO:0034045">
    <property type="term" value="C:phagophore assembly site membrane"/>
    <property type="evidence" value="ECO:0007669"/>
    <property type="project" value="UniProtKB-SubCell"/>
</dbReference>
<feature type="region of interest" description="Disordered" evidence="12">
    <location>
        <begin position="1733"/>
        <end position="1775"/>
    </location>
</feature>
<dbReference type="GO" id="GO:0043495">
    <property type="term" value="F:protein-membrane adaptor activity"/>
    <property type="evidence" value="ECO:0007669"/>
    <property type="project" value="TreeGrafter"/>
</dbReference>
<evidence type="ECO:0000256" key="11">
    <source>
        <dbReference type="ARBA" id="ARBA00024615"/>
    </source>
</evidence>
<keyword evidence="5" id="KW-0813">Transport</keyword>
<dbReference type="Proteomes" id="UP001283361">
    <property type="component" value="Unassembled WGS sequence"/>
</dbReference>
<feature type="compositionally biased region" description="Polar residues" evidence="12">
    <location>
        <begin position="1758"/>
        <end position="1771"/>
    </location>
</feature>
<comment type="catalytic activity">
    <reaction evidence="10">
        <text>a 1,2-diacyl-sn-glycero-3-phospho-L-serine(in) = a 1,2-diacyl-sn-glycero-3-phospho-L-serine(out)</text>
        <dbReference type="Rhea" id="RHEA:38663"/>
        <dbReference type="ChEBI" id="CHEBI:57262"/>
    </reaction>
</comment>
<feature type="region of interest" description="Disordered" evidence="12">
    <location>
        <begin position="368"/>
        <end position="387"/>
    </location>
</feature>
<evidence type="ECO:0000256" key="10">
    <source>
        <dbReference type="ARBA" id="ARBA00024479"/>
    </source>
</evidence>
<dbReference type="GO" id="GO:0005789">
    <property type="term" value="C:endoplasmic reticulum membrane"/>
    <property type="evidence" value="ECO:0007669"/>
    <property type="project" value="UniProtKB-SubCell"/>
</dbReference>
<name>A0AAE1AQP4_9GAST</name>
<reference evidence="13" key="1">
    <citation type="journal article" date="2023" name="G3 (Bethesda)">
        <title>A reference genome for the long-term kleptoplast-retaining sea slug Elysia crispata morphotype clarki.</title>
        <authorList>
            <person name="Eastman K.E."/>
            <person name="Pendleton A.L."/>
            <person name="Shaikh M.A."/>
            <person name="Suttiyut T."/>
            <person name="Ogas R."/>
            <person name="Tomko P."/>
            <person name="Gavelis G."/>
            <person name="Widhalm J.R."/>
            <person name="Wisecaver J.H."/>
        </authorList>
    </citation>
    <scope>NUCLEOTIDE SEQUENCE</scope>
    <source>
        <strain evidence="13">ECLA1</strain>
    </source>
</reference>
<dbReference type="GO" id="GO:0034727">
    <property type="term" value="P:piecemeal microautophagy of the nucleus"/>
    <property type="evidence" value="ECO:0007669"/>
    <property type="project" value="TreeGrafter"/>
</dbReference>
<dbReference type="GO" id="GO:0061723">
    <property type="term" value="P:glycophagy"/>
    <property type="evidence" value="ECO:0007669"/>
    <property type="project" value="TreeGrafter"/>
</dbReference>
<comment type="similarity">
    <text evidence="3">Belongs to the ATG2 family.</text>
</comment>
<dbReference type="GO" id="GO:0032266">
    <property type="term" value="F:phosphatidylinositol-3-phosphate binding"/>
    <property type="evidence" value="ECO:0007669"/>
    <property type="project" value="TreeGrafter"/>
</dbReference>
<dbReference type="InterPro" id="IPR026849">
    <property type="entry name" value="ATG2"/>
</dbReference>
<evidence type="ECO:0000313" key="14">
    <source>
        <dbReference type="Proteomes" id="UP001283361"/>
    </source>
</evidence>
<dbReference type="GO" id="GO:0006869">
    <property type="term" value="P:lipid transport"/>
    <property type="evidence" value="ECO:0007669"/>
    <property type="project" value="UniProtKB-KW"/>
</dbReference>
<keyword evidence="14" id="KW-1185">Reference proteome</keyword>
<feature type="region of interest" description="Disordered" evidence="12">
    <location>
        <begin position="474"/>
        <end position="507"/>
    </location>
</feature>
<dbReference type="GO" id="GO:0061908">
    <property type="term" value="C:phagophore"/>
    <property type="evidence" value="ECO:0007669"/>
    <property type="project" value="TreeGrafter"/>
</dbReference>
<feature type="region of interest" description="Disordered" evidence="12">
    <location>
        <begin position="1905"/>
        <end position="1952"/>
    </location>
</feature>
<dbReference type="Pfam" id="PF13329">
    <property type="entry name" value="ATG2_CAD"/>
    <property type="match status" value="2"/>
</dbReference>
<feature type="compositionally biased region" description="Low complexity" evidence="12">
    <location>
        <begin position="1908"/>
        <end position="1932"/>
    </location>
</feature>
<feature type="compositionally biased region" description="Polar residues" evidence="12">
    <location>
        <begin position="645"/>
        <end position="658"/>
    </location>
</feature>
<feature type="region of interest" description="Disordered" evidence="12">
    <location>
        <begin position="2150"/>
        <end position="2172"/>
    </location>
</feature>
<evidence type="ECO:0000256" key="7">
    <source>
        <dbReference type="ARBA" id="ARBA00023006"/>
    </source>
</evidence>
<evidence type="ECO:0000256" key="8">
    <source>
        <dbReference type="ARBA" id="ARBA00023055"/>
    </source>
</evidence>
<dbReference type="GO" id="GO:0000045">
    <property type="term" value="P:autophagosome assembly"/>
    <property type="evidence" value="ECO:0007669"/>
    <property type="project" value="TreeGrafter"/>
</dbReference>
<gene>
    <name evidence="13" type="ORF">RRG08_007342</name>
</gene>
<dbReference type="EMBL" id="JAWDGP010001382">
    <property type="protein sequence ID" value="KAK3792262.1"/>
    <property type="molecule type" value="Genomic_DNA"/>
</dbReference>
<feature type="region of interest" description="Disordered" evidence="12">
    <location>
        <begin position="532"/>
        <end position="560"/>
    </location>
</feature>
<feature type="region of interest" description="Disordered" evidence="12">
    <location>
        <begin position="604"/>
        <end position="623"/>
    </location>
</feature>
<dbReference type="GO" id="GO:0000422">
    <property type="term" value="P:autophagy of mitochondrion"/>
    <property type="evidence" value="ECO:0007669"/>
    <property type="project" value="TreeGrafter"/>
</dbReference>
<evidence type="ECO:0000256" key="2">
    <source>
        <dbReference type="ARBA" id="ARBA00004623"/>
    </source>
</evidence>
<evidence type="ECO:0000256" key="12">
    <source>
        <dbReference type="SAM" id="MobiDB-lite"/>
    </source>
</evidence>
<evidence type="ECO:0000256" key="1">
    <source>
        <dbReference type="ARBA" id="ARBA00004406"/>
    </source>
</evidence>
<evidence type="ECO:0000256" key="6">
    <source>
        <dbReference type="ARBA" id="ARBA00022824"/>
    </source>
</evidence>
<sequence length="2257" mass="251166">MESIKNYFKTLGKGFFNKLFERSIRVYIQNHLGEFLIGKLSTDQVDVGLDGGSFASLYLNAEAINERLEVVNVPFVLVDGYVDVLHLRIPWADISTESIVVDVDGLMLTLKLKEEEIDDGMDMKSMLESMTASMVEEMMKADIAAADIQKISEVGKEASPFESIELMSEFIQSITSRIQVNLTNVIIRTEKCPGVSMELAIESLEYYDKDCSTKRGNKLSNTKATPTGFSNKVIEISKVTLNLEEIWSRNESPTPLDPIQQSSVAFDIAMSSPPTSGNFMQQSCMSQSIYPGMTSVDPIQQSGFQGQQTGGLVPIISMEKTQTINIQIKNDKLLPGPAVDVSWTVESLHVLLSPCVIRLLNQLLNSDNKESDRGARDAPKQTPMTHEDFELCRKVALEEEKLGKFDHAGNNIDVPPLSIENHMEMMHGASAGSLLMEEDMFFSANPPGFRKDSAVDMSDSASVSTFGANSTFSTTNASAFSHRGRSKAENPSGSSSRHRGWDDNTASTQNVNITLPFLSLTVLLEDPEAGAVLPEQQPSAPNSSNESAKSLRGKMSVPPLSASYPPKVAVTAVSDDQLRPSSVPKSFSSVDPVIMFHRHSDQTDTLSFKTGDHDESDDEEEVFHDSGDYFEPQTQVHESKKNLSKTDNLSSKHTSSLSPPKPINATHKTPAFDHQSSNGSLAEGTNSMQRVAVAFFQTLTKLDFRKPLQNLRDEIASILPFDHLGVLAKPVHVELGQESKHAETKNKLKIAFGKLEVIECLFDCFSGTSDFAKSTLPKLPQYSMLLTFDVNNVSETPVQFDPYSVFNVERPKMPHSALTITIESIQAKRRHKDSPGAKLLLDFGKLTSEVDITILDRLTHLINIDWAGSGNGNAGPGMTAGSAQLLVDNFGHIDEAIKDEPGSQKLDLDMQIKMQHATLRVRFPVLDLRVDRPSQGHDWWRRNLHKEVLLLEVQAPEATCRLIPDNPWQLEVQVFKIEAYLQEDINTDPILFGEVTVEDAKATPYDGPHFNWPRLVISVSNKSDSALEAGEESDTSGASMESFLEPGLLRRDPGPFSSKKSMYTHDDLSFTDRPSAPKNDESVSPGDAAELRQFRDDCLARTSLAIDITVPSVTAFMHSHDFLELLYNRFNNDLLMWEPQPPRCRVYPSVMAPSNTSLGVMHMLQHQDALATSTDSYLSDSEDDESMHYSIYDRHGTNKLKSIPPVKMLNKMCFTLSIGNGKLLTIVPHCDPESKNSDVHGEFLITLKDGLLFAVNQYGGDPDLRYLCLQANNAHMYHNSCVMLAVQPGNLDPIRGDKIPPHLRSRIYRSDPGASSRMHSRAGWGPDTPDMLTLVVKTKMDTLDNVKNFTIALRVDGATLRHEMHNPGESWISQVIDLVDLKDFEILGYTLPKIMTEIHVHINNCCVDYRPIHLPVWAFLTIEHLSVCSNIIAESAFSQIRLSLDDTAMFLNQKHNKEVNLIDYICVAEMDNFNIWLQFCYDKAGKQKIPKSDLRFMVHELRLLTCADSARALMDLIQYLVRDGDLEENLTDDGGDLTPTPMEDALQALPDEELHERHIPSPMVPVPTITPEQEASVVSALEDAMSDCPEPAGNIPQKRTNDKGQGTRVFFQPSGNSDQCSDLGQELDGAIQINVSDGSESGSSDGMDVSGEEFEIVDATFKEIINIKGSHEVTMLCDGPIELQETFLAKPTSSYDHLRAPDKFPDPEYQYTLKEMSLIWLIFGGSDFRHGSHRGSSSERFGLPRGIKSPRNQRRMSDSGTSTVSGGQNRRNSWRHRGGEYRDLDVLMELDLNKIRFRYEVYPQTSKQASRFKLLVNNIEIRDRVSASEINKFLVKLVDKEHPMQSSAYMLMFAGIFTRPDYLPFRQECEVKAFCLPIKLNVDQVSLNFLRKFVSHLSDPEAEIVANGGRSSSPLGGRSSPSDGGRSSPRNSVSGVDQPIMRVGEPSTKESSMDETELLIKFEDFSNQQSLYLQKKLTEMSDTEIPEDDLPVFIKSFVLISDITIKLDYRGKRCDMDSGMMGMMLGVASLTGSVVKLKRINCQKGILGWDKLLMYAANEWLNDIRTNQIHSILKGVGSLSIFCQIVQGVTDLIRLPIEQYQKDRRIIRGLQRGANSFTLNTVMAILELTNKVVGSIQYCAELGYDMMSPGPSVRRRKTSRHRHRQPRTTAEGAKAALQLVTEGVKESASNLSAIVSEESAHKGYVGVVGGTLRNATPECLFKPLALLAEAGTHIVQGARNEVDPCVMHEEEDRWKHK</sequence>
<evidence type="ECO:0000256" key="4">
    <source>
        <dbReference type="ARBA" id="ARBA00018070"/>
    </source>
</evidence>
<evidence type="ECO:0000256" key="5">
    <source>
        <dbReference type="ARBA" id="ARBA00022448"/>
    </source>
</evidence>
<keyword evidence="9" id="KW-0472">Membrane</keyword>
<feature type="region of interest" description="Disordered" evidence="12">
    <location>
        <begin position="632"/>
        <end position="682"/>
    </location>
</feature>
<comment type="catalytic activity">
    <reaction evidence="11">
        <text>a 1,2-diacyl-sn-glycero-3-phosphoethanolamine(in) = a 1,2-diacyl-sn-glycero-3-phosphoethanolamine(out)</text>
        <dbReference type="Rhea" id="RHEA:38895"/>
        <dbReference type="ChEBI" id="CHEBI:64612"/>
    </reaction>
</comment>
<keyword evidence="6" id="KW-0256">Endoplasmic reticulum</keyword>